<keyword evidence="1" id="KW-1133">Transmembrane helix</keyword>
<proteinExistence type="predicted"/>
<keyword evidence="1" id="KW-0472">Membrane</keyword>
<gene>
    <name evidence="2" type="ORF">TEOVI_000065200</name>
</gene>
<dbReference type="InterPro" id="IPR029248">
    <property type="entry name" value="TMEM107"/>
</dbReference>
<feature type="transmembrane region" description="Helical" evidence="1">
    <location>
        <begin position="76"/>
        <end position="95"/>
    </location>
</feature>
<feature type="transmembrane region" description="Helical" evidence="1">
    <location>
        <begin position="136"/>
        <end position="157"/>
    </location>
</feature>
<keyword evidence="1 2" id="KW-0812">Transmembrane</keyword>
<comment type="caution">
    <text evidence="2">The sequence shown here is derived from an EMBL/GenBank/DDBJ whole genome shotgun (WGS) entry which is preliminary data.</text>
</comment>
<dbReference type="RefSeq" id="XP_067080127.1">
    <property type="nucleotide sequence ID" value="XM_067224026.1"/>
</dbReference>
<evidence type="ECO:0000313" key="3">
    <source>
        <dbReference type="Proteomes" id="UP000195570"/>
    </source>
</evidence>
<dbReference type="Proteomes" id="UP000195570">
    <property type="component" value="Unassembled WGS sequence"/>
</dbReference>
<dbReference type="GeneID" id="92374592"/>
<evidence type="ECO:0000256" key="1">
    <source>
        <dbReference type="SAM" id="Phobius"/>
    </source>
</evidence>
<organism evidence="2 3">
    <name type="scientific">Trypanosoma equiperdum</name>
    <dbReference type="NCBI Taxonomy" id="5694"/>
    <lineage>
        <taxon>Eukaryota</taxon>
        <taxon>Discoba</taxon>
        <taxon>Euglenozoa</taxon>
        <taxon>Kinetoplastea</taxon>
        <taxon>Metakinetoplastina</taxon>
        <taxon>Trypanosomatida</taxon>
        <taxon>Trypanosomatidae</taxon>
        <taxon>Trypanosoma</taxon>
    </lineage>
</organism>
<reference evidence="2" key="1">
    <citation type="submission" date="2016-09" db="EMBL/GenBank/DDBJ databases">
        <authorList>
            <person name="Hebert L."/>
            <person name="Moumen B."/>
        </authorList>
    </citation>
    <scope>NUCLEOTIDE SEQUENCE [LARGE SCALE GENOMIC DNA]</scope>
    <source>
        <strain evidence="2">OVI</strain>
    </source>
</reference>
<dbReference type="EMBL" id="CZPT02001150">
    <property type="protein sequence ID" value="SCU69095.1"/>
    <property type="molecule type" value="Genomic_DNA"/>
</dbReference>
<feature type="transmembrane region" description="Helical" evidence="1">
    <location>
        <begin position="36"/>
        <end position="56"/>
    </location>
</feature>
<protein>
    <submittedName>
        <fullName evidence="2">Transmembrane protein, putative</fullName>
    </submittedName>
</protein>
<dbReference type="Pfam" id="PF14995">
    <property type="entry name" value="TMEM107"/>
    <property type="match status" value="1"/>
</dbReference>
<name>A0A1G4IAK3_TRYEQ</name>
<feature type="transmembrane region" description="Helical" evidence="1">
    <location>
        <begin position="107"/>
        <end position="130"/>
    </location>
</feature>
<sequence>MYRTLTPSCKKFSGFYTTFPRRCNTTILIPFRIFSILLYLTALICVAGSSDDFVLIESRDNEVSGGGDRVDLRRSVNVYLVVSFMLLFVTCWGIFTGRTLRSGTVNFMHCCSHTTAAIALIVIWCLKLHLHRMWHVFYAFGAIPTAMEVCALCASYYRGLDSYL</sequence>
<keyword evidence="3" id="KW-1185">Reference proteome</keyword>
<dbReference type="AlphaFoldDB" id="A0A1G4IAK3"/>
<evidence type="ECO:0000313" key="2">
    <source>
        <dbReference type="EMBL" id="SCU69095.1"/>
    </source>
</evidence>
<dbReference type="VEuPathDB" id="TriTrypDB:TEOVI_000065200"/>
<accession>A0A1G4IAK3</accession>